<feature type="compositionally biased region" description="Basic and acidic residues" evidence="1">
    <location>
        <begin position="1"/>
        <end position="16"/>
    </location>
</feature>
<evidence type="ECO:0000313" key="3">
    <source>
        <dbReference type="Proteomes" id="UP000007015"/>
    </source>
</evidence>
<dbReference type="AlphaFoldDB" id="B8AFC7"/>
<proteinExistence type="predicted"/>
<evidence type="ECO:0000256" key="1">
    <source>
        <dbReference type="SAM" id="MobiDB-lite"/>
    </source>
</evidence>
<protein>
    <submittedName>
        <fullName evidence="2">Uncharacterized protein</fullName>
    </submittedName>
</protein>
<evidence type="ECO:0000313" key="2">
    <source>
        <dbReference type="EMBL" id="EEC72888.1"/>
    </source>
</evidence>
<feature type="compositionally biased region" description="Polar residues" evidence="1">
    <location>
        <begin position="17"/>
        <end position="31"/>
    </location>
</feature>
<gene>
    <name evidence="2" type="ORF">OsI_06698</name>
</gene>
<accession>B8AFC7</accession>
<name>B8AFC7_ORYSI</name>
<sequence>MEIAEKSRQKELESAQEKNTMGNPTISTTKDFSSEKQIAKSIQMEESTNPRANLSSAVCFSPKSPRSGK</sequence>
<feature type="region of interest" description="Disordered" evidence="1">
    <location>
        <begin position="1"/>
        <end position="69"/>
    </location>
</feature>
<organism evidence="2 3">
    <name type="scientific">Oryza sativa subsp. indica</name>
    <name type="common">Rice</name>
    <dbReference type="NCBI Taxonomy" id="39946"/>
    <lineage>
        <taxon>Eukaryota</taxon>
        <taxon>Viridiplantae</taxon>
        <taxon>Streptophyta</taxon>
        <taxon>Embryophyta</taxon>
        <taxon>Tracheophyta</taxon>
        <taxon>Spermatophyta</taxon>
        <taxon>Magnoliopsida</taxon>
        <taxon>Liliopsida</taxon>
        <taxon>Poales</taxon>
        <taxon>Poaceae</taxon>
        <taxon>BOP clade</taxon>
        <taxon>Oryzoideae</taxon>
        <taxon>Oryzeae</taxon>
        <taxon>Oryzinae</taxon>
        <taxon>Oryza</taxon>
        <taxon>Oryza sativa</taxon>
    </lineage>
</organism>
<dbReference type="Proteomes" id="UP000007015">
    <property type="component" value="Chromosome 2"/>
</dbReference>
<dbReference type="HOGENOM" id="CLU_2926382_0_0_1"/>
<dbReference type="EMBL" id="CM000127">
    <property type="protein sequence ID" value="EEC72888.1"/>
    <property type="molecule type" value="Genomic_DNA"/>
</dbReference>
<keyword evidence="3" id="KW-1185">Reference proteome</keyword>
<dbReference type="Gramene" id="BGIOSGA007943-TA">
    <property type="protein sequence ID" value="BGIOSGA007943-PA"/>
    <property type="gene ID" value="BGIOSGA007943"/>
</dbReference>
<reference evidence="2 3" key="1">
    <citation type="journal article" date="2005" name="PLoS Biol.">
        <title>The genomes of Oryza sativa: a history of duplications.</title>
        <authorList>
            <person name="Yu J."/>
            <person name="Wang J."/>
            <person name="Lin W."/>
            <person name="Li S."/>
            <person name="Li H."/>
            <person name="Zhou J."/>
            <person name="Ni P."/>
            <person name="Dong W."/>
            <person name="Hu S."/>
            <person name="Zeng C."/>
            <person name="Zhang J."/>
            <person name="Zhang Y."/>
            <person name="Li R."/>
            <person name="Xu Z."/>
            <person name="Li S."/>
            <person name="Li X."/>
            <person name="Zheng H."/>
            <person name="Cong L."/>
            <person name="Lin L."/>
            <person name="Yin J."/>
            <person name="Geng J."/>
            <person name="Li G."/>
            <person name="Shi J."/>
            <person name="Liu J."/>
            <person name="Lv H."/>
            <person name="Li J."/>
            <person name="Wang J."/>
            <person name="Deng Y."/>
            <person name="Ran L."/>
            <person name="Shi X."/>
            <person name="Wang X."/>
            <person name="Wu Q."/>
            <person name="Li C."/>
            <person name="Ren X."/>
            <person name="Wang J."/>
            <person name="Wang X."/>
            <person name="Li D."/>
            <person name="Liu D."/>
            <person name="Zhang X."/>
            <person name="Ji Z."/>
            <person name="Zhao W."/>
            <person name="Sun Y."/>
            <person name="Zhang Z."/>
            <person name="Bao J."/>
            <person name="Han Y."/>
            <person name="Dong L."/>
            <person name="Ji J."/>
            <person name="Chen P."/>
            <person name="Wu S."/>
            <person name="Liu J."/>
            <person name="Xiao Y."/>
            <person name="Bu D."/>
            <person name="Tan J."/>
            <person name="Yang L."/>
            <person name="Ye C."/>
            <person name="Zhang J."/>
            <person name="Xu J."/>
            <person name="Zhou Y."/>
            <person name="Yu Y."/>
            <person name="Zhang B."/>
            <person name="Zhuang S."/>
            <person name="Wei H."/>
            <person name="Liu B."/>
            <person name="Lei M."/>
            <person name="Yu H."/>
            <person name="Li Y."/>
            <person name="Xu H."/>
            <person name="Wei S."/>
            <person name="He X."/>
            <person name="Fang L."/>
            <person name="Zhang Z."/>
            <person name="Zhang Y."/>
            <person name="Huang X."/>
            <person name="Su Z."/>
            <person name="Tong W."/>
            <person name="Li J."/>
            <person name="Tong Z."/>
            <person name="Li S."/>
            <person name="Ye J."/>
            <person name="Wang L."/>
            <person name="Fang L."/>
            <person name="Lei T."/>
            <person name="Chen C."/>
            <person name="Chen H."/>
            <person name="Xu Z."/>
            <person name="Li H."/>
            <person name="Huang H."/>
            <person name="Zhang F."/>
            <person name="Xu H."/>
            <person name="Li N."/>
            <person name="Zhao C."/>
            <person name="Li S."/>
            <person name="Dong L."/>
            <person name="Huang Y."/>
            <person name="Li L."/>
            <person name="Xi Y."/>
            <person name="Qi Q."/>
            <person name="Li W."/>
            <person name="Zhang B."/>
            <person name="Hu W."/>
            <person name="Zhang Y."/>
            <person name="Tian X."/>
            <person name="Jiao Y."/>
            <person name="Liang X."/>
            <person name="Jin J."/>
            <person name="Gao L."/>
            <person name="Zheng W."/>
            <person name="Hao B."/>
            <person name="Liu S."/>
            <person name="Wang W."/>
            <person name="Yuan L."/>
            <person name="Cao M."/>
            <person name="McDermott J."/>
            <person name="Samudrala R."/>
            <person name="Wang J."/>
            <person name="Wong G.K."/>
            <person name="Yang H."/>
        </authorList>
    </citation>
    <scope>NUCLEOTIDE SEQUENCE [LARGE SCALE GENOMIC DNA]</scope>
    <source>
        <strain evidence="3">cv. 93-11</strain>
    </source>
</reference>
<dbReference type="STRING" id="39946.B8AFC7"/>
<feature type="compositionally biased region" description="Polar residues" evidence="1">
    <location>
        <begin position="44"/>
        <end position="58"/>
    </location>
</feature>